<keyword evidence="1" id="KW-1133">Transmembrane helix</keyword>
<sequence>MLSVSFATALSRFGFYMKNWSLALILYAQAAIKFVAFGERLQRMVLSLA</sequence>
<keyword evidence="1" id="KW-0472">Membrane</keyword>
<accession>A0ABM7MQ75</accession>
<feature type="transmembrane region" description="Helical" evidence="1">
    <location>
        <begin position="20"/>
        <end position="38"/>
    </location>
</feature>
<evidence type="ECO:0000256" key="1">
    <source>
        <dbReference type="SAM" id="Phobius"/>
    </source>
</evidence>
<protein>
    <submittedName>
        <fullName evidence="2">Uncharacterized protein</fullName>
    </submittedName>
</protein>
<dbReference type="Proteomes" id="UP000824366">
    <property type="component" value="Chromosome"/>
</dbReference>
<organism evidence="2 3">
    <name type="scientific">Rhodoferax lithotrophicus</name>
    <dbReference type="NCBI Taxonomy" id="2798804"/>
    <lineage>
        <taxon>Bacteria</taxon>
        <taxon>Pseudomonadati</taxon>
        <taxon>Pseudomonadota</taxon>
        <taxon>Betaproteobacteria</taxon>
        <taxon>Burkholderiales</taxon>
        <taxon>Comamonadaceae</taxon>
        <taxon>Rhodoferax</taxon>
    </lineage>
</organism>
<proteinExistence type="predicted"/>
<keyword evidence="3" id="KW-1185">Reference proteome</keyword>
<evidence type="ECO:0000313" key="3">
    <source>
        <dbReference type="Proteomes" id="UP000824366"/>
    </source>
</evidence>
<keyword evidence="1" id="KW-0812">Transmembrane</keyword>
<gene>
    <name evidence="2" type="ORF">MIZ03_3394</name>
</gene>
<dbReference type="EMBL" id="AP024238">
    <property type="protein sequence ID" value="BCO28488.1"/>
    <property type="molecule type" value="Genomic_DNA"/>
</dbReference>
<reference evidence="2 3" key="1">
    <citation type="journal article" date="2021" name="Microbiol. Spectr.">
        <title>A Single Bacterium Capable of Oxidation and Reduction of Iron at Circumneutral pH.</title>
        <authorList>
            <person name="Kato S."/>
            <person name="Ohkuma M."/>
        </authorList>
    </citation>
    <scope>NUCLEOTIDE SEQUENCE [LARGE SCALE GENOMIC DNA]</scope>
    <source>
        <strain evidence="2 3">MIZ03</strain>
    </source>
</reference>
<name>A0ABM7MQ75_9BURK</name>
<evidence type="ECO:0000313" key="2">
    <source>
        <dbReference type="EMBL" id="BCO28488.1"/>
    </source>
</evidence>